<evidence type="ECO:0000259" key="1">
    <source>
        <dbReference type="Pfam" id="PF08511"/>
    </source>
</evidence>
<dbReference type="Proteomes" id="UP000007151">
    <property type="component" value="Unassembled WGS sequence"/>
</dbReference>
<proteinExistence type="predicted"/>
<evidence type="ECO:0000313" key="4">
    <source>
        <dbReference type="Proteomes" id="UP000007151"/>
    </source>
</evidence>
<gene>
    <name evidence="3" type="ORF">KGM_207280</name>
</gene>
<dbReference type="PANTHER" id="PTHR15430:SF1">
    <property type="entry name" value="GLOMULIN"/>
    <property type="match status" value="1"/>
</dbReference>
<sequence length="563" mass="63809">MDNEEEISPYDHKEKINLTTLSGLFYVILSKHFEIPESAIPLVYSNNYVCHTGLLCVNHLLNFAEYGALTKGISLLKIMLTYLPNSSSESFLSLPVHYNLCKCLINISIYSSYESIRKESVKLIREHIYKFDYKGRSLLIKHMLQFSNHSGMIGYAITLYKNSLDEAFNKPELPECFTGLQLMGMIEKMCHLPHGAESDLVELADQIISSLNFLRYLVIKDTTNKTGIKEQFSTIDRDYLDVLRMGLNMSKAHYEVKLKDIKEESNKKPENQVEISLNVGGNVLDKIPTENKEQIIYSALNAFHLIEGLVARLSECIAMTLRNSRKLTPPLVTIPINTKQRIIRSYNQAHNDKEFVKVPAVINEQEDHQYEEDIKKRIISKALDFVPTKGWSVDALAQGAEAAGYPGVAHGLFPNGGGDLVHYFNVSCNERLVNEMKSWPKEELKGNKVPAQMIENAIVSRLLMIEPYKSTWPKAMAIQTLPNNFNWYVRRVGLAGIYKASELFYLTDNSQNCTSTRNFVKSRIRDAEFIQMALNMNPVAVAPQTLTAAFVTAKNILGMNTVK</sequence>
<protein>
    <submittedName>
        <fullName evidence="3">Uncharacterized protein</fullName>
    </submittedName>
</protein>
<keyword evidence="4" id="KW-1185">Reference proteome</keyword>
<dbReference type="Pfam" id="PF21392">
    <property type="entry name" value="COQ9_N"/>
    <property type="match status" value="1"/>
</dbReference>
<dbReference type="AlphaFoldDB" id="A0A212F5T2"/>
<reference evidence="3 4" key="1">
    <citation type="journal article" date="2011" name="Cell">
        <title>The monarch butterfly genome yields insights into long-distance migration.</title>
        <authorList>
            <person name="Zhan S."/>
            <person name="Merlin C."/>
            <person name="Boore J.L."/>
            <person name="Reppert S.M."/>
        </authorList>
    </citation>
    <scope>NUCLEOTIDE SEQUENCE [LARGE SCALE GENOMIC DNA]</scope>
    <source>
        <strain evidence="3">F-2</strain>
    </source>
</reference>
<feature type="domain" description="Ubiquinone biosynthesis protein COQ9 HTH" evidence="2">
    <location>
        <begin position="371"/>
        <end position="401"/>
    </location>
</feature>
<dbReference type="GO" id="GO:0055105">
    <property type="term" value="F:ubiquitin-protein transferase inhibitor activity"/>
    <property type="evidence" value="ECO:0007669"/>
    <property type="project" value="TreeGrafter"/>
</dbReference>
<name>A0A212F5T2_DANPL</name>
<feature type="domain" description="COQ9 C-terminal" evidence="1">
    <location>
        <begin position="483"/>
        <end position="528"/>
    </location>
</feature>
<dbReference type="PANTHER" id="PTHR15430">
    <property type="entry name" value="GLOMULIN"/>
    <property type="match status" value="1"/>
</dbReference>
<evidence type="ECO:0000259" key="2">
    <source>
        <dbReference type="Pfam" id="PF21392"/>
    </source>
</evidence>
<dbReference type="Pfam" id="PF08568">
    <property type="entry name" value="Kinetochor_Ybp2"/>
    <property type="match status" value="1"/>
</dbReference>
<dbReference type="KEGG" id="dpl:KGM_207280"/>
<dbReference type="GO" id="GO:0005737">
    <property type="term" value="C:cytoplasm"/>
    <property type="evidence" value="ECO:0007669"/>
    <property type="project" value="TreeGrafter"/>
</dbReference>
<dbReference type="STRING" id="278856.A0A212F5T2"/>
<dbReference type="FunCoup" id="A0A212F5T2">
    <property type="interactions" value="1108"/>
</dbReference>
<organism evidence="3 4">
    <name type="scientific">Danaus plexippus plexippus</name>
    <dbReference type="NCBI Taxonomy" id="278856"/>
    <lineage>
        <taxon>Eukaryota</taxon>
        <taxon>Metazoa</taxon>
        <taxon>Ecdysozoa</taxon>
        <taxon>Arthropoda</taxon>
        <taxon>Hexapoda</taxon>
        <taxon>Insecta</taxon>
        <taxon>Pterygota</taxon>
        <taxon>Neoptera</taxon>
        <taxon>Endopterygota</taxon>
        <taxon>Lepidoptera</taxon>
        <taxon>Glossata</taxon>
        <taxon>Ditrysia</taxon>
        <taxon>Papilionoidea</taxon>
        <taxon>Nymphalidae</taxon>
        <taxon>Danainae</taxon>
        <taxon>Danaini</taxon>
        <taxon>Danaina</taxon>
        <taxon>Danaus</taxon>
        <taxon>Danaus</taxon>
    </lineage>
</organism>
<dbReference type="InterPro" id="IPR013718">
    <property type="entry name" value="COQ9_C"/>
</dbReference>
<dbReference type="eggNOG" id="KOG2969">
    <property type="taxonomic scope" value="Eukaryota"/>
</dbReference>
<dbReference type="InterPro" id="IPR019516">
    <property type="entry name" value="Glomulin/ALF4"/>
</dbReference>
<dbReference type="EMBL" id="AGBW02010142">
    <property type="protein sequence ID" value="OWR49084.1"/>
    <property type="molecule type" value="Genomic_DNA"/>
</dbReference>
<comment type="caution">
    <text evidence="3">The sequence shown here is derived from an EMBL/GenBank/DDBJ whole genome shotgun (WGS) entry which is preliminary data.</text>
</comment>
<accession>A0A212F5T2</accession>
<dbReference type="InParanoid" id="A0A212F5T2"/>
<dbReference type="InterPro" id="IPR048674">
    <property type="entry name" value="COQ9_HTH"/>
</dbReference>
<dbReference type="InterPro" id="IPR013877">
    <property type="entry name" value="YAP-bd/ALF4/Glomulin"/>
</dbReference>
<dbReference type="Pfam" id="PF08511">
    <property type="entry name" value="COQ9"/>
    <property type="match status" value="1"/>
</dbReference>
<evidence type="ECO:0000313" key="3">
    <source>
        <dbReference type="EMBL" id="OWR49084.1"/>
    </source>
</evidence>